<gene>
    <name evidence="1" type="ORF">SINC0208_LOCUS4858</name>
</gene>
<dbReference type="EMBL" id="HBIH01011849">
    <property type="protein sequence ID" value="CAE0324267.1"/>
    <property type="molecule type" value="Transcribed_RNA"/>
</dbReference>
<organism evidence="1">
    <name type="scientific">Strombidium inclinatum</name>
    <dbReference type="NCBI Taxonomy" id="197538"/>
    <lineage>
        <taxon>Eukaryota</taxon>
        <taxon>Sar</taxon>
        <taxon>Alveolata</taxon>
        <taxon>Ciliophora</taxon>
        <taxon>Intramacronucleata</taxon>
        <taxon>Spirotrichea</taxon>
        <taxon>Oligotrichia</taxon>
        <taxon>Strombidiidae</taxon>
        <taxon>Strombidium</taxon>
    </lineage>
</organism>
<name>A0A7S3IJ90_9SPIT</name>
<protein>
    <submittedName>
        <fullName evidence="1">Uncharacterized protein</fullName>
    </submittedName>
</protein>
<reference evidence="1" key="1">
    <citation type="submission" date="2021-01" db="EMBL/GenBank/DDBJ databases">
        <authorList>
            <person name="Corre E."/>
            <person name="Pelletier E."/>
            <person name="Niang G."/>
            <person name="Scheremetjew M."/>
            <person name="Finn R."/>
            <person name="Kale V."/>
            <person name="Holt S."/>
            <person name="Cochrane G."/>
            <person name="Meng A."/>
            <person name="Brown T."/>
            <person name="Cohen L."/>
        </authorList>
    </citation>
    <scope>NUCLEOTIDE SEQUENCE</scope>
    <source>
        <strain evidence="1">S3</strain>
    </source>
</reference>
<accession>A0A7S3IJ90</accession>
<dbReference type="AlphaFoldDB" id="A0A7S3IJ90"/>
<proteinExistence type="predicted"/>
<evidence type="ECO:0000313" key="1">
    <source>
        <dbReference type="EMBL" id="CAE0324267.1"/>
    </source>
</evidence>
<sequence length="120" mass="13010">MVGTARGAALGLDQAFKLHAVDAVHAEEIVGSRLVHIGVLSQNQLCLRSTVLFNEHLFQLFVVDLHLVLTLLKRVQAIEIGAVRLGAVRWSLVSGLLASVGHYLSSRVGVLLDKLLQLLL</sequence>